<sequence>ITSPGFPFNASTPCDYYLMVEEGKKVELEVRLSWNSCCDSLIVYDGYFGGIVMANLTGEVSNTTYTTTTSNIMQVSWVPNGGVNVLGLAVSPKATEATVKRELSPDYSPAPGSVDSPASEPAPATFKQPITPDQNDENREVRLESKDQRLMRNSGNQICRHQRLASEANDTDVIHTFRLRNTKSAGTVGSGPGNARCGNDSHLSHVPLADYRILAGSRHDNSVAESTSTHNQRFLAANALQQPHAFARRKSAETGRPLPILSCSHSLPFNSQIHLVRLLIQQRRITGAV</sequence>
<feature type="non-terminal residue" evidence="5">
    <location>
        <position position="1"/>
    </location>
</feature>
<dbReference type="Gene3D" id="2.60.120.290">
    <property type="entry name" value="Spermadhesin, CUB domain"/>
    <property type="match status" value="1"/>
</dbReference>
<comment type="caution">
    <text evidence="2">Lacks conserved residue(s) required for the propagation of feature annotation.</text>
</comment>
<dbReference type="Proteomes" id="UP001432027">
    <property type="component" value="Unassembled WGS sequence"/>
</dbReference>
<name>A0AAV5TZU7_9BILA</name>
<dbReference type="InterPro" id="IPR035914">
    <property type="entry name" value="Sperma_CUB_dom_sf"/>
</dbReference>
<evidence type="ECO:0000256" key="3">
    <source>
        <dbReference type="SAM" id="MobiDB-lite"/>
    </source>
</evidence>
<dbReference type="EMBL" id="BTSX01000005">
    <property type="protein sequence ID" value="GMS99459.1"/>
    <property type="molecule type" value="Genomic_DNA"/>
</dbReference>
<reference evidence="5" key="1">
    <citation type="submission" date="2023-10" db="EMBL/GenBank/DDBJ databases">
        <title>Genome assembly of Pristionchus species.</title>
        <authorList>
            <person name="Yoshida K."/>
            <person name="Sommer R.J."/>
        </authorList>
    </citation>
    <scope>NUCLEOTIDE SEQUENCE</scope>
    <source>
        <strain evidence="5">RS0144</strain>
    </source>
</reference>
<dbReference type="PROSITE" id="PS01180">
    <property type="entry name" value="CUB"/>
    <property type="match status" value="1"/>
</dbReference>
<comment type="caution">
    <text evidence="5">The sequence shown here is derived from an EMBL/GenBank/DDBJ whole genome shotgun (WGS) entry which is preliminary data.</text>
</comment>
<dbReference type="InterPro" id="IPR050976">
    <property type="entry name" value="Snaclec"/>
</dbReference>
<evidence type="ECO:0000313" key="6">
    <source>
        <dbReference type="Proteomes" id="UP001432027"/>
    </source>
</evidence>
<accession>A0AAV5TZU7</accession>
<dbReference type="InterPro" id="IPR000859">
    <property type="entry name" value="CUB_dom"/>
</dbReference>
<organism evidence="5 6">
    <name type="scientific">Pristionchus entomophagus</name>
    <dbReference type="NCBI Taxonomy" id="358040"/>
    <lineage>
        <taxon>Eukaryota</taxon>
        <taxon>Metazoa</taxon>
        <taxon>Ecdysozoa</taxon>
        <taxon>Nematoda</taxon>
        <taxon>Chromadorea</taxon>
        <taxon>Rhabditida</taxon>
        <taxon>Rhabditina</taxon>
        <taxon>Diplogasteromorpha</taxon>
        <taxon>Diplogasteroidea</taxon>
        <taxon>Neodiplogasteridae</taxon>
        <taxon>Pristionchus</taxon>
    </lineage>
</organism>
<keyword evidence="6" id="KW-1185">Reference proteome</keyword>
<dbReference type="AlphaFoldDB" id="A0AAV5TZU7"/>
<dbReference type="PANTHER" id="PTHR22991">
    <property type="entry name" value="PROTEIN CBG13490"/>
    <property type="match status" value="1"/>
</dbReference>
<dbReference type="PANTHER" id="PTHR22991:SF40">
    <property type="entry name" value="PROTEIN CBG13490"/>
    <property type="match status" value="1"/>
</dbReference>
<protein>
    <recommendedName>
        <fullName evidence="4">CUB domain-containing protein</fullName>
    </recommendedName>
</protein>
<feature type="domain" description="CUB" evidence="4">
    <location>
        <begin position="1"/>
        <end position="95"/>
    </location>
</feature>
<keyword evidence="1" id="KW-1015">Disulfide bond</keyword>
<evidence type="ECO:0000256" key="2">
    <source>
        <dbReference type="PROSITE-ProRule" id="PRU00059"/>
    </source>
</evidence>
<evidence type="ECO:0000313" key="5">
    <source>
        <dbReference type="EMBL" id="GMS99459.1"/>
    </source>
</evidence>
<proteinExistence type="predicted"/>
<dbReference type="SUPFAM" id="SSF49854">
    <property type="entry name" value="Spermadhesin, CUB domain"/>
    <property type="match status" value="1"/>
</dbReference>
<feature type="region of interest" description="Disordered" evidence="3">
    <location>
        <begin position="97"/>
        <end position="139"/>
    </location>
</feature>
<evidence type="ECO:0000259" key="4">
    <source>
        <dbReference type="PROSITE" id="PS01180"/>
    </source>
</evidence>
<evidence type="ECO:0000256" key="1">
    <source>
        <dbReference type="ARBA" id="ARBA00023157"/>
    </source>
</evidence>
<gene>
    <name evidence="5" type="ORF">PENTCL1PPCAC_21634</name>
</gene>